<protein>
    <submittedName>
        <fullName evidence="2">Uncharacterized protein</fullName>
    </submittedName>
</protein>
<accession>A0A518GDR0</accession>
<evidence type="ECO:0000313" key="3">
    <source>
        <dbReference type="Proteomes" id="UP000318017"/>
    </source>
</evidence>
<evidence type="ECO:0000313" key="2">
    <source>
        <dbReference type="EMBL" id="QDV26739.1"/>
    </source>
</evidence>
<sequence>MAKPKKEQLARYAELRTRKSKLESDARALESEIDLLADLITTHLEDIGKNDAKIHGFRVTLSEGLAYPKWKNHYILAQGAEAAQEVIANTPRNPKLTVIPPEPKTKA</sequence>
<keyword evidence="1" id="KW-0175">Coiled coil</keyword>
<dbReference type="OrthoDB" id="298442at2"/>
<feature type="coiled-coil region" evidence="1">
    <location>
        <begin position="5"/>
        <end position="39"/>
    </location>
</feature>
<dbReference type="AlphaFoldDB" id="A0A518GDR0"/>
<evidence type="ECO:0000256" key="1">
    <source>
        <dbReference type="SAM" id="Coils"/>
    </source>
</evidence>
<reference evidence="2 3" key="1">
    <citation type="submission" date="2019-02" db="EMBL/GenBank/DDBJ databases">
        <title>Deep-cultivation of Planctomycetes and their phenomic and genomic characterization uncovers novel biology.</title>
        <authorList>
            <person name="Wiegand S."/>
            <person name="Jogler M."/>
            <person name="Boedeker C."/>
            <person name="Pinto D."/>
            <person name="Vollmers J."/>
            <person name="Rivas-Marin E."/>
            <person name="Kohn T."/>
            <person name="Peeters S.H."/>
            <person name="Heuer A."/>
            <person name="Rast P."/>
            <person name="Oberbeckmann S."/>
            <person name="Bunk B."/>
            <person name="Jeske O."/>
            <person name="Meyerdierks A."/>
            <person name="Storesund J.E."/>
            <person name="Kallscheuer N."/>
            <person name="Luecker S."/>
            <person name="Lage O.M."/>
            <person name="Pohl T."/>
            <person name="Merkel B.J."/>
            <person name="Hornburger P."/>
            <person name="Mueller R.-W."/>
            <person name="Bruemmer F."/>
            <person name="Labrenz M."/>
            <person name="Spormann A.M."/>
            <person name="Op den Camp H."/>
            <person name="Overmann J."/>
            <person name="Amann R."/>
            <person name="Jetten M.S.M."/>
            <person name="Mascher T."/>
            <person name="Medema M.H."/>
            <person name="Devos D.P."/>
            <person name="Kaster A.-K."/>
            <person name="Ovreas L."/>
            <person name="Rohde M."/>
            <person name="Galperin M.Y."/>
            <person name="Jogler C."/>
        </authorList>
    </citation>
    <scope>NUCLEOTIDE SEQUENCE [LARGE SCALE GENOMIC DNA]</scope>
    <source>
        <strain evidence="2 3">Q31a</strain>
    </source>
</reference>
<organism evidence="2 3">
    <name type="scientific">Aureliella helgolandensis</name>
    <dbReference type="NCBI Taxonomy" id="2527968"/>
    <lineage>
        <taxon>Bacteria</taxon>
        <taxon>Pseudomonadati</taxon>
        <taxon>Planctomycetota</taxon>
        <taxon>Planctomycetia</taxon>
        <taxon>Pirellulales</taxon>
        <taxon>Pirellulaceae</taxon>
        <taxon>Aureliella</taxon>
    </lineage>
</organism>
<dbReference type="KEGG" id="ahel:Q31a_51180"/>
<dbReference type="RefSeq" id="WP_145083090.1">
    <property type="nucleotide sequence ID" value="NZ_CP036298.1"/>
</dbReference>
<dbReference type="EMBL" id="CP036298">
    <property type="protein sequence ID" value="QDV26739.1"/>
    <property type="molecule type" value="Genomic_DNA"/>
</dbReference>
<proteinExistence type="predicted"/>
<dbReference type="Proteomes" id="UP000318017">
    <property type="component" value="Chromosome"/>
</dbReference>
<gene>
    <name evidence="2" type="ORF">Q31a_51180</name>
</gene>
<keyword evidence="3" id="KW-1185">Reference proteome</keyword>
<name>A0A518GDR0_9BACT</name>